<feature type="region of interest" description="Disordered" evidence="1">
    <location>
        <begin position="175"/>
        <end position="198"/>
    </location>
</feature>
<accession>A0A2H0WP82</accession>
<dbReference type="EMBL" id="PEZI01000054">
    <property type="protein sequence ID" value="PIS14453.1"/>
    <property type="molecule type" value="Genomic_DNA"/>
</dbReference>
<protein>
    <submittedName>
        <fullName evidence="2">Uncharacterized protein</fullName>
    </submittedName>
</protein>
<name>A0A2H0WP82_9BACT</name>
<organism evidence="2 3">
    <name type="scientific">Candidatus Shapirobacteria bacterium CG09_land_8_20_14_0_10_39_12</name>
    <dbReference type="NCBI Taxonomy" id="1974885"/>
    <lineage>
        <taxon>Bacteria</taxon>
        <taxon>Candidatus Shapironibacteriota</taxon>
    </lineage>
</organism>
<reference evidence="3" key="1">
    <citation type="submission" date="2017-09" db="EMBL/GenBank/DDBJ databases">
        <title>Depth-based differentiation of microbial function through sediment-hosted aquifers and enrichment of novel symbionts in the deep terrestrial subsurface.</title>
        <authorList>
            <person name="Probst A.J."/>
            <person name="Ladd B."/>
            <person name="Jarett J.K."/>
            <person name="Geller-Mcgrath D.E."/>
            <person name="Sieber C.M.K."/>
            <person name="Emerson J.B."/>
            <person name="Anantharaman K."/>
            <person name="Thomas B.C."/>
            <person name="Malmstrom R."/>
            <person name="Stieglmeier M."/>
            <person name="Klingl A."/>
            <person name="Woyke T."/>
            <person name="Ryan C.M."/>
            <person name="Banfield J.F."/>
        </authorList>
    </citation>
    <scope>NUCLEOTIDE SEQUENCE [LARGE SCALE GENOMIC DNA]</scope>
</reference>
<evidence type="ECO:0000313" key="3">
    <source>
        <dbReference type="Proteomes" id="UP000230775"/>
    </source>
</evidence>
<evidence type="ECO:0000256" key="1">
    <source>
        <dbReference type="SAM" id="MobiDB-lite"/>
    </source>
</evidence>
<comment type="caution">
    <text evidence="2">The sequence shown here is derived from an EMBL/GenBank/DDBJ whole genome shotgun (WGS) entry which is preliminary data.</text>
</comment>
<dbReference type="Proteomes" id="UP000230775">
    <property type="component" value="Unassembled WGS sequence"/>
</dbReference>
<proteinExistence type="predicted"/>
<sequence length="258" mass="28165">MAKEKTKAITKKIESELVWAGASSFIAKPGDEKGQGERRILLIASKALGVSPFGVNILGGLPYINKLGLAQKAKGLRFEYNWIKFAEDDNGRAICQCRVMGKDGKTLTDWVVGECSPSTQRMSTLKGYQNHMAQTRAKNRAILECLGAVIHEEMMANIAKMAKEKQITPKQALDIGSGAGKSAEEMEEEQRGKQSGLFSLEGAEKLKELARKHGAKPGEEKKFLEEMVGHSVDFKNPSAKYIGLVEGQLLAAKVKNGK</sequence>
<dbReference type="AlphaFoldDB" id="A0A2H0WP82"/>
<evidence type="ECO:0000313" key="2">
    <source>
        <dbReference type="EMBL" id="PIS14453.1"/>
    </source>
</evidence>
<gene>
    <name evidence="2" type="ORF">COT64_02570</name>
</gene>